<dbReference type="EMBL" id="OW150024">
    <property type="protein sequence ID" value="CAH2031499.1"/>
    <property type="molecule type" value="Genomic_DNA"/>
</dbReference>
<sequence length="67" mass="7132">MNTTVNIIGVLYGITLVLAAFIRGNRILESMRVDGLVMPNPTEGSRPVNLLLGLLVAGYAAYSLLKG</sequence>
<keyword evidence="1" id="KW-0472">Membrane</keyword>
<keyword evidence="3" id="KW-1185">Reference proteome</keyword>
<proteinExistence type="predicted"/>
<accession>A0ABN8HJX6</accession>
<dbReference type="Proteomes" id="UP001295463">
    <property type="component" value="Chromosome"/>
</dbReference>
<organism evidence="2 3">
    <name type="scientific">Trichlorobacter ammonificans</name>
    <dbReference type="NCBI Taxonomy" id="2916410"/>
    <lineage>
        <taxon>Bacteria</taxon>
        <taxon>Pseudomonadati</taxon>
        <taxon>Thermodesulfobacteriota</taxon>
        <taxon>Desulfuromonadia</taxon>
        <taxon>Geobacterales</taxon>
        <taxon>Geobacteraceae</taxon>
        <taxon>Trichlorobacter</taxon>
    </lineage>
</organism>
<reference evidence="2 3" key="1">
    <citation type="submission" date="2022-03" db="EMBL/GenBank/DDBJ databases">
        <authorList>
            <person name="Koch H."/>
        </authorList>
    </citation>
    <scope>NUCLEOTIDE SEQUENCE [LARGE SCALE GENOMIC DNA]</scope>
    <source>
        <strain evidence="2 3">G1</strain>
    </source>
</reference>
<keyword evidence="1" id="KW-0812">Transmembrane</keyword>
<evidence type="ECO:0000313" key="3">
    <source>
        <dbReference type="Proteomes" id="UP001295463"/>
    </source>
</evidence>
<evidence type="ECO:0000313" key="2">
    <source>
        <dbReference type="EMBL" id="CAH2031499.1"/>
    </source>
</evidence>
<name>A0ABN8HJX6_9BACT</name>
<keyword evidence="1" id="KW-1133">Transmembrane helix</keyword>
<feature type="transmembrane region" description="Helical" evidence="1">
    <location>
        <begin position="48"/>
        <end position="65"/>
    </location>
</feature>
<feature type="transmembrane region" description="Helical" evidence="1">
    <location>
        <begin position="7"/>
        <end position="28"/>
    </location>
</feature>
<evidence type="ECO:0000256" key="1">
    <source>
        <dbReference type="SAM" id="Phobius"/>
    </source>
</evidence>
<gene>
    <name evidence="2" type="ORF">GEAMG1_1667</name>
</gene>
<protein>
    <submittedName>
        <fullName evidence="2">Uncharacterized protein</fullName>
    </submittedName>
</protein>
<dbReference type="RefSeq" id="WP_305732318.1">
    <property type="nucleotide sequence ID" value="NZ_OW150024.1"/>
</dbReference>